<dbReference type="PANTHER" id="PTHR23310">
    <property type="entry name" value="ACYL-COA-BINDING PROTEIN, ACBP"/>
    <property type="match status" value="1"/>
</dbReference>
<reference key="2">
    <citation type="submission" date="2011-04" db="EMBL/GenBank/DDBJ databases">
        <title>High-quality genome sequence of Pichia pastoris CBS 7435.</title>
        <authorList>
            <person name="Kueberl A."/>
            <person name="Schneider J."/>
            <person name="Thallinger G.G."/>
            <person name="Anderl I."/>
            <person name="Wibberg D."/>
            <person name="Hajek T."/>
            <person name="Jaenicke S."/>
            <person name="Brinkrolf K."/>
            <person name="Goesmann A."/>
            <person name="Szczepanowski R."/>
            <person name="Puehler A."/>
            <person name="Schwab H."/>
            <person name="Glieder A."/>
            <person name="Pichler H."/>
        </authorList>
    </citation>
    <scope>NUCLEOTIDE SEQUENCE</scope>
    <source>
        <strain>CBS 7435</strain>
    </source>
</reference>
<accession>F2QYQ9</accession>
<dbReference type="GO" id="GO:0006631">
    <property type="term" value="P:fatty acid metabolic process"/>
    <property type="evidence" value="ECO:0007669"/>
    <property type="project" value="TreeGrafter"/>
</dbReference>
<evidence type="ECO:0000313" key="4">
    <source>
        <dbReference type="Proteomes" id="UP000006853"/>
    </source>
</evidence>
<evidence type="ECO:0000259" key="2">
    <source>
        <dbReference type="PROSITE" id="PS51228"/>
    </source>
</evidence>
<dbReference type="InterPro" id="IPR035984">
    <property type="entry name" value="Acyl-CoA-binding_sf"/>
</dbReference>
<evidence type="ECO:0000313" key="3">
    <source>
        <dbReference type="EMBL" id="CCA40537.1"/>
    </source>
</evidence>
<evidence type="ECO:0000256" key="1">
    <source>
        <dbReference type="ARBA" id="ARBA00023121"/>
    </source>
</evidence>
<dbReference type="AlphaFoldDB" id="F2QYQ9"/>
<reference evidence="3 4" key="3">
    <citation type="journal article" date="2016" name="FEMS Yeast Res.">
        <title>Curation of the genome annotation of Pichia pastoris (Komagataella phaffii) CBS7435 from gene level to protein function.</title>
        <authorList>
            <person name="Valli M."/>
            <person name="Tatto N.E."/>
            <person name="Peymann A."/>
            <person name="Gruber C."/>
            <person name="Landes N."/>
            <person name="Ekker H."/>
            <person name="Thallinger G.G."/>
            <person name="Mattanovich D."/>
            <person name="Gasser B."/>
            <person name="Graf A.B."/>
        </authorList>
    </citation>
    <scope>GENOME REANNOTATION</scope>
    <source>
        <strain evidence="3 4">ATCC 76273 / CBS 7435 / CECT 11047 / NRRL Y-11430 / Wegner 21-1</strain>
    </source>
</reference>
<dbReference type="Pfam" id="PF00887">
    <property type="entry name" value="ACBP"/>
    <property type="match status" value="1"/>
</dbReference>
<dbReference type="Proteomes" id="UP000006853">
    <property type="component" value="Chromosome 4"/>
</dbReference>
<feature type="domain" description="ACB" evidence="2">
    <location>
        <begin position="5"/>
        <end position="103"/>
    </location>
</feature>
<dbReference type="InterPro" id="IPR000582">
    <property type="entry name" value="Acyl-CoA-binding_protein"/>
</dbReference>
<keyword evidence="1" id="KW-0446">Lipid-binding</keyword>
<proteinExistence type="predicted"/>
<reference evidence="3 4" key="1">
    <citation type="journal article" date="2011" name="J. Biotechnol.">
        <title>High-quality genome sequence of Pichia pastoris CBS7435.</title>
        <authorList>
            <person name="Kuberl A."/>
            <person name="Schneider J."/>
            <person name="Thallinger G.G."/>
            <person name="Anderl I."/>
            <person name="Wibberg D."/>
            <person name="Hajek T."/>
            <person name="Jaenicke S."/>
            <person name="Brinkrolf K."/>
            <person name="Goesmann A."/>
            <person name="Szczepanowski R."/>
            <person name="Puhler A."/>
            <person name="Schwab H."/>
            <person name="Glieder A."/>
            <person name="Pichler H."/>
        </authorList>
    </citation>
    <scope>NUCLEOTIDE SEQUENCE [LARGE SCALE GENOMIC DNA]</scope>
    <source>
        <strain evidence="4">ATCC 76273 / CBS 7435 / CECT 11047 / NRRL Y-11430 / Wegner 21-1</strain>
    </source>
</reference>
<dbReference type="GO" id="GO:0000062">
    <property type="term" value="F:fatty-acyl-CoA binding"/>
    <property type="evidence" value="ECO:0007669"/>
    <property type="project" value="InterPro"/>
</dbReference>
<dbReference type="SUPFAM" id="SSF47027">
    <property type="entry name" value="Acyl-CoA binding protein"/>
    <property type="match status" value="1"/>
</dbReference>
<sequence length="409" mass="45908">MSESIDRVFVKAIGTIRTLSSRTGYGGLPRPPIENRVKLYGLYKQATEGDVAGVMERPLGDSPEAEAAKRKWDAWRSEQGTSKTEAKRQYISYLIDTMKQFASDTTEARELLSELEYLWNQISDVSPNDSSDSESNAGPAQLLQNHAQLLSRDISVVDDPITSSGMDPMYNPSFQRHNSSRFINASTAERLNSLSNYYSNLNPTPPLSSRRYQGSVTPRNVDFIKWQNDINNSINKLNHDLQLLANRRLQSSASDPLYSKRGSDLTHDDFVNDISSSSSNRRFRARRNQPLVSKVLLGTISLLLKLIKTVIKHVAIDAVIIAVLVAVIKRSIIIPNLISNEISLQKIHHSELESNSSIKGDSNGGRLTIVLPFINGKDFFQENSLLGKLLKVFHDYVDHVSRIRLIKRN</sequence>
<name>F2QYQ9_KOMPC</name>
<dbReference type="InterPro" id="IPR014352">
    <property type="entry name" value="FERM/acyl-CoA-bd_prot_sf"/>
</dbReference>
<organism evidence="3 4">
    <name type="scientific">Komagataella phaffii (strain ATCC 76273 / CBS 7435 / CECT 11047 / NRRL Y-11430 / Wegner 21-1)</name>
    <name type="common">Yeast</name>
    <name type="synonym">Pichia pastoris</name>
    <dbReference type="NCBI Taxonomy" id="981350"/>
    <lineage>
        <taxon>Eukaryota</taxon>
        <taxon>Fungi</taxon>
        <taxon>Dikarya</taxon>
        <taxon>Ascomycota</taxon>
        <taxon>Saccharomycotina</taxon>
        <taxon>Pichiomycetes</taxon>
        <taxon>Pichiales</taxon>
        <taxon>Pichiaceae</taxon>
        <taxon>Komagataella</taxon>
    </lineage>
</organism>
<keyword evidence="4" id="KW-1185">Reference proteome</keyword>
<dbReference type="SMR" id="F2QYQ9"/>
<dbReference type="Gene3D" id="1.20.80.10">
    <property type="match status" value="1"/>
</dbReference>
<dbReference type="HOGENOM" id="CLU_756699_0_0_1"/>
<gene>
    <name evidence="3" type="ordered locus">PP7435_Chr4-0369</name>
</gene>
<dbReference type="EMBL" id="FR839631">
    <property type="protein sequence ID" value="CCA40537.1"/>
    <property type="molecule type" value="Genomic_DNA"/>
</dbReference>
<dbReference type="PROSITE" id="PS51228">
    <property type="entry name" value="ACB_2"/>
    <property type="match status" value="1"/>
</dbReference>
<dbReference type="PANTHER" id="PTHR23310:SF133">
    <property type="entry name" value="COA BINDING PROTEIN, PUTATIVE (AFU_ORTHOLOGUE AFUA_1G12300)-RELATED"/>
    <property type="match status" value="1"/>
</dbReference>
<protein>
    <recommendedName>
        <fullName evidence="2">ACB domain-containing protein</fullName>
    </recommendedName>
</protein>